<protein>
    <submittedName>
        <fullName evidence="2">Uncharacterized protein</fullName>
    </submittedName>
</protein>
<proteinExistence type="predicted"/>
<organism evidence="2 3">
    <name type="scientific">Brevibacterium aurantiacum</name>
    <dbReference type="NCBI Taxonomy" id="273384"/>
    <lineage>
        <taxon>Bacteria</taxon>
        <taxon>Bacillati</taxon>
        <taxon>Actinomycetota</taxon>
        <taxon>Actinomycetes</taxon>
        <taxon>Micrococcales</taxon>
        <taxon>Brevibacteriaceae</taxon>
        <taxon>Brevibacterium</taxon>
    </lineage>
</organism>
<dbReference type="AlphaFoldDB" id="A0A556C5D5"/>
<feature type="compositionally biased region" description="Polar residues" evidence="1">
    <location>
        <begin position="119"/>
        <end position="128"/>
    </location>
</feature>
<sequence length="186" mass="19926">MSELSDRLAAAKNKLGISTRKMSELAQANGYRLSNYSATVYTNGSHPATADPATLEALAFVLRLPSNEVRRLAGIAPDLGEFEPDESANLLTRSQRSAVNEIIRQLAVANTKAGEGNADSPTPVNSDNKPLVVDENDSASDNVYSLVPPPPASDTAAYRAPNRGKKQKDKQDEDAEESQDPGDDEE</sequence>
<keyword evidence="3" id="KW-1185">Reference proteome</keyword>
<dbReference type="EMBL" id="VLTK01000015">
    <property type="protein sequence ID" value="TSI12667.1"/>
    <property type="molecule type" value="Genomic_DNA"/>
</dbReference>
<evidence type="ECO:0000313" key="2">
    <source>
        <dbReference type="EMBL" id="TSI12667.1"/>
    </source>
</evidence>
<reference evidence="2 3" key="1">
    <citation type="submission" date="2019-07" db="EMBL/GenBank/DDBJ databases">
        <title>Draft genome sequence of Brevibacterium aurantiacum XU54 isolated from Xinjiang China.</title>
        <authorList>
            <person name="Xu X."/>
        </authorList>
    </citation>
    <scope>NUCLEOTIDE SEQUENCE [LARGE SCALE GENOMIC DNA]</scope>
    <source>
        <strain evidence="2 3">XU54</strain>
    </source>
</reference>
<accession>A0A556C5D5</accession>
<dbReference type="RefSeq" id="WP_143924231.1">
    <property type="nucleotide sequence ID" value="NZ_VLTK01000015.1"/>
</dbReference>
<gene>
    <name evidence="2" type="ORF">FO013_19530</name>
</gene>
<evidence type="ECO:0000256" key="1">
    <source>
        <dbReference type="SAM" id="MobiDB-lite"/>
    </source>
</evidence>
<feature type="region of interest" description="Disordered" evidence="1">
    <location>
        <begin position="111"/>
        <end position="186"/>
    </location>
</feature>
<name>A0A556C5D5_BREAU</name>
<comment type="caution">
    <text evidence="2">The sequence shown here is derived from an EMBL/GenBank/DDBJ whole genome shotgun (WGS) entry which is preliminary data.</text>
</comment>
<dbReference type="Proteomes" id="UP000316406">
    <property type="component" value="Unassembled WGS sequence"/>
</dbReference>
<feature type="compositionally biased region" description="Acidic residues" evidence="1">
    <location>
        <begin position="172"/>
        <end position="186"/>
    </location>
</feature>
<evidence type="ECO:0000313" key="3">
    <source>
        <dbReference type="Proteomes" id="UP000316406"/>
    </source>
</evidence>